<feature type="transmembrane region" description="Helical" evidence="7">
    <location>
        <begin position="183"/>
        <end position="210"/>
    </location>
</feature>
<reference evidence="9 10" key="1">
    <citation type="submission" date="2018-05" db="EMBL/GenBank/DDBJ databases">
        <title>Genome sequencing and assembly of the regulated plant pathogen Lachnellula willkommii and related sister species for the development of diagnostic species identification markers.</title>
        <authorList>
            <person name="Giroux E."/>
            <person name="Bilodeau G."/>
        </authorList>
    </citation>
    <scope>NUCLEOTIDE SEQUENCE [LARGE SCALE GENOMIC DNA]</scope>
    <source>
        <strain evidence="9 10">CBS 268.59</strain>
    </source>
</reference>
<dbReference type="Proteomes" id="UP000469558">
    <property type="component" value="Unassembled WGS sequence"/>
</dbReference>
<feature type="region of interest" description="Disordered" evidence="6">
    <location>
        <begin position="1"/>
        <end position="105"/>
    </location>
</feature>
<feature type="transmembrane region" description="Helical" evidence="7">
    <location>
        <begin position="357"/>
        <end position="377"/>
    </location>
</feature>
<evidence type="ECO:0000256" key="6">
    <source>
        <dbReference type="SAM" id="MobiDB-lite"/>
    </source>
</evidence>
<evidence type="ECO:0000313" key="9">
    <source>
        <dbReference type="EMBL" id="TVY68736.1"/>
    </source>
</evidence>
<comment type="subcellular location">
    <subcellularLocation>
        <location evidence="1">Membrane</location>
        <topology evidence="1">Multi-pass membrane protein</topology>
    </subcellularLocation>
</comment>
<evidence type="ECO:0000256" key="1">
    <source>
        <dbReference type="ARBA" id="ARBA00004141"/>
    </source>
</evidence>
<dbReference type="GO" id="GO:0005886">
    <property type="term" value="C:plasma membrane"/>
    <property type="evidence" value="ECO:0007669"/>
    <property type="project" value="TreeGrafter"/>
</dbReference>
<comment type="caution">
    <text evidence="9">The sequence shown here is derived from an EMBL/GenBank/DDBJ whole genome shotgun (WGS) entry which is preliminary data.</text>
</comment>
<keyword evidence="4 7" id="KW-1133">Transmembrane helix</keyword>
<feature type="non-terminal residue" evidence="9">
    <location>
        <position position="1"/>
    </location>
</feature>
<dbReference type="InterPro" id="IPR011701">
    <property type="entry name" value="MFS"/>
</dbReference>
<dbReference type="OrthoDB" id="2441642at2759"/>
<dbReference type="InterPro" id="IPR036259">
    <property type="entry name" value="MFS_trans_sf"/>
</dbReference>
<dbReference type="Gene3D" id="1.20.1250.20">
    <property type="entry name" value="MFS general substrate transporter like domains"/>
    <property type="match status" value="1"/>
</dbReference>
<evidence type="ECO:0000256" key="7">
    <source>
        <dbReference type="SAM" id="Phobius"/>
    </source>
</evidence>
<feature type="transmembrane region" description="Helical" evidence="7">
    <location>
        <begin position="478"/>
        <end position="502"/>
    </location>
</feature>
<dbReference type="Gene3D" id="1.20.1720.10">
    <property type="entry name" value="Multidrug resistance protein D"/>
    <property type="match status" value="1"/>
</dbReference>
<evidence type="ECO:0000256" key="2">
    <source>
        <dbReference type="ARBA" id="ARBA00022448"/>
    </source>
</evidence>
<accession>A0A8T9BYV8</accession>
<feature type="transmembrane region" description="Helical" evidence="7">
    <location>
        <begin position="389"/>
        <end position="407"/>
    </location>
</feature>
<dbReference type="Pfam" id="PF07690">
    <property type="entry name" value="MFS_1"/>
    <property type="match status" value="1"/>
</dbReference>
<dbReference type="PANTHER" id="PTHR23502:SF51">
    <property type="entry name" value="QUINIDINE RESISTANCE PROTEIN 1-RELATED"/>
    <property type="match status" value="1"/>
</dbReference>
<evidence type="ECO:0000256" key="3">
    <source>
        <dbReference type="ARBA" id="ARBA00022692"/>
    </source>
</evidence>
<keyword evidence="2" id="KW-0813">Transport</keyword>
<dbReference type="EMBL" id="QGMK01001447">
    <property type="protein sequence ID" value="TVY68736.1"/>
    <property type="molecule type" value="Genomic_DNA"/>
</dbReference>
<evidence type="ECO:0000259" key="8">
    <source>
        <dbReference type="PROSITE" id="PS50850"/>
    </source>
</evidence>
<dbReference type="GO" id="GO:0022857">
    <property type="term" value="F:transmembrane transporter activity"/>
    <property type="evidence" value="ECO:0007669"/>
    <property type="project" value="InterPro"/>
</dbReference>
<evidence type="ECO:0000313" key="10">
    <source>
        <dbReference type="Proteomes" id="UP000469558"/>
    </source>
</evidence>
<evidence type="ECO:0000256" key="5">
    <source>
        <dbReference type="ARBA" id="ARBA00023136"/>
    </source>
</evidence>
<dbReference type="InterPro" id="IPR020846">
    <property type="entry name" value="MFS_dom"/>
</dbReference>
<keyword evidence="5 7" id="KW-0472">Membrane</keyword>
<keyword evidence="3 7" id="KW-0812">Transmembrane</keyword>
<evidence type="ECO:0000256" key="4">
    <source>
        <dbReference type="ARBA" id="ARBA00022989"/>
    </source>
</evidence>
<name>A0A8T9BYV8_9HELO</name>
<sequence length="534" mass="56938">MATTTTTEIQKLELENVEATGPFSLLPTRSEKDTATTETATDATKIGKTRSDRPSVVEASDASNSNVVPSADTNAGNEQPAATVTSPDAKETPATNATNTANDDPWSVWSTRSKKAIIFSGSFASLLSPLSSQIYFPALEPIAKDLHVSNTLVNLSISTYIILQGIAPTFSAQLSDAAGRRPIYLVCLALFFAANIGLGAQNSYAALLVLRCLQSAGSSGIAALSNAIAADVATPAERGSCVSFASALPMDLSSVDFCLNTPDGIPYSGFLRQWRASSGFPSLCFFPETCRKVVGNGSIPPPKWNRSYTNVLYERRLVIQGRAVPSRQRDELAKSRSLKFPNPLAPITLLLERECGFALLYSSILACSFYAVLALIPTQFSSIYNFNELQVSLCYIPFGVGALVAAFSRGRFIDGNFQRHAKRLGIVVEKNKRTDLSKFPIERARLEVAIPTIILTTACSLGFGWMLEKKVHVSGPLILLFCIGFCASASLNCIAALLLDLYGGRAGTVTASNNLLRCALGAGATAATVPMIDG</sequence>
<protein>
    <submittedName>
        <fullName evidence="9">Itaconate transport protein</fullName>
    </submittedName>
</protein>
<feature type="transmembrane region" description="Helical" evidence="7">
    <location>
        <begin position="448"/>
        <end position="466"/>
    </location>
</feature>
<proteinExistence type="predicted"/>
<dbReference type="PANTHER" id="PTHR23502">
    <property type="entry name" value="MAJOR FACILITATOR SUPERFAMILY"/>
    <property type="match status" value="1"/>
</dbReference>
<organism evidence="9 10">
    <name type="scientific">Lachnellula suecica</name>
    <dbReference type="NCBI Taxonomy" id="602035"/>
    <lineage>
        <taxon>Eukaryota</taxon>
        <taxon>Fungi</taxon>
        <taxon>Dikarya</taxon>
        <taxon>Ascomycota</taxon>
        <taxon>Pezizomycotina</taxon>
        <taxon>Leotiomycetes</taxon>
        <taxon>Helotiales</taxon>
        <taxon>Lachnaceae</taxon>
        <taxon>Lachnellula</taxon>
    </lineage>
</organism>
<feature type="domain" description="Major facilitator superfamily (MFS) profile" evidence="8">
    <location>
        <begin position="117"/>
        <end position="534"/>
    </location>
</feature>
<keyword evidence="10" id="KW-1185">Reference proteome</keyword>
<gene>
    <name evidence="9" type="primary">ITP1_2</name>
    <name evidence="9" type="ORF">LSUE1_G010183</name>
</gene>
<feature type="compositionally biased region" description="Polar residues" evidence="6">
    <location>
        <begin position="61"/>
        <end position="86"/>
    </location>
</feature>
<dbReference type="AlphaFoldDB" id="A0A8T9BYV8"/>
<dbReference type="PROSITE" id="PS50850">
    <property type="entry name" value="MFS"/>
    <property type="match status" value="1"/>
</dbReference>
<dbReference type="SUPFAM" id="SSF103473">
    <property type="entry name" value="MFS general substrate transporter"/>
    <property type="match status" value="1"/>
</dbReference>